<dbReference type="PANTHER" id="PTHR45902:SF4">
    <property type="entry name" value="G-PROTEIN COUPLED RECEPTORS FAMILY 2 PROFILE 2 DOMAIN-CONTAINING PROTEIN"/>
    <property type="match status" value="1"/>
</dbReference>
<feature type="transmembrane region" description="Helical" evidence="6">
    <location>
        <begin position="425"/>
        <end position="445"/>
    </location>
</feature>
<dbReference type="Pfam" id="PF00002">
    <property type="entry name" value="7tm_2"/>
    <property type="match status" value="1"/>
</dbReference>
<dbReference type="Proteomes" id="UP001249851">
    <property type="component" value="Unassembled WGS sequence"/>
</dbReference>
<feature type="transmembrane region" description="Helical" evidence="6">
    <location>
        <begin position="474"/>
        <end position="497"/>
    </location>
</feature>
<protein>
    <submittedName>
        <fullName evidence="8">Adhesion G-protein coupled receptor G6</fullName>
    </submittedName>
</protein>
<evidence type="ECO:0000256" key="6">
    <source>
        <dbReference type="SAM" id="Phobius"/>
    </source>
</evidence>
<dbReference type="EMBL" id="JARQWQ010000100">
    <property type="protein sequence ID" value="KAK2551222.1"/>
    <property type="molecule type" value="Genomic_DNA"/>
</dbReference>
<feature type="transmembrane region" description="Helical" evidence="6">
    <location>
        <begin position="592"/>
        <end position="614"/>
    </location>
</feature>
<evidence type="ECO:0000259" key="7">
    <source>
        <dbReference type="PROSITE" id="PS50261"/>
    </source>
</evidence>
<dbReference type="GO" id="GO:0004930">
    <property type="term" value="F:G protein-coupled receptor activity"/>
    <property type="evidence" value="ECO:0007669"/>
    <property type="project" value="InterPro"/>
</dbReference>
<feature type="transmembrane region" description="Helical" evidence="6">
    <location>
        <begin position="395"/>
        <end position="413"/>
    </location>
</feature>
<dbReference type="PANTHER" id="PTHR45902">
    <property type="entry name" value="LATROPHILIN RECEPTOR-LIKE PROTEIN A"/>
    <property type="match status" value="1"/>
</dbReference>
<keyword evidence="3 6" id="KW-1133">Transmembrane helix</keyword>
<evidence type="ECO:0000256" key="2">
    <source>
        <dbReference type="ARBA" id="ARBA00022692"/>
    </source>
</evidence>
<dbReference type="GO" id="GO:0007166">
    <property type="term" value="P:cell surface receptor signaling pathway"/>
    <property type="evidence" value="ECO:0007669"/>
    <property type="project" value="InterPro"/>
</dbReference>
<dbReference type="Gene3D" id="1.20.1070.10">
    <property type="entry name" value="Rhodopsin 7-helix transmembrane proteins"/>
    <property type="match status" value="1"/>
</dbReference>
<dbReference type="PROSITE" id="PS50261">
    <property type="entry name" value="G_PROTEIN_RECEP_F2_4"/>
    <property type="match status" value="1"/>
</dbReference>
<dbReference type="SUPFAM" id="SSF81321">
    <property type="entry name" value="Family A G protein-coupled receptor-like"/>
    <property type="match status" value="1"/>
</dbReference>
<keyword evidence="4 6" id="KW-0472">Membrane</keyword>
<feature type="transmembrane region" description="Helical" evidence="6">
    <location>
        <begin position="563"/>
        <end position="586"/>
    </location>
</feature>
<evidence type="ECO:0000256" key="4">
    <source>
        <dbReference type="ARBA" id="ARBA00023136"/>
    </source>
</evidence>
<reference evidence="8" key="2">
    <citation type="journal article" date="2023" name="Science">
        <title>Genomic signatures of disease resistance in endangered staghorn corals.</title>
        <authorList>
            <person name="Vollmer S.V."/>
            <person name="Selwyn J.D."/>
            <person name="Despard B.A."/>
            <person name="Roesel C.L."/>
        </authorList>
    </citation>
    <scope>NUCLEOTIDE SEQUENCE</scope>
    <source>
        <strain evidence="8">K2</strain>
    </source>
</reference>
<evidence type="ECO:0000313" key="9">
    <source>
        <dbReference type="Proteomes" id="UP001249851"/>
    </source>
</evidence>
<name>A0AAD9UVI4_ACRCE</name>
<evidence type="ECO:0000256" key="3">
    <source>
        <dbReference type="ARBA" id="ARBA00022989"/>
    </source>
</evidence>
<keyword evidence="8" id="KW-0675">Receptor</keyword>
<proteinExistence type="predicted"/>
<comment type="caution">
    <text evidence="8">The sequence shown here is derived from an EMBL/GenBank/DDBJ whole genome shotgun (WGS) entry which is preliminary data.</text>
</comment>
<feature type="compositionally biased region" description="Polar residues" evidence="5">
    <location>
        <begin position="648"/>
        <end position="659"/>
    </location>
</feature>
<feature type="region of interest" description="Disordered" evidence="5">
    <location>
        <begin position="639"/>
        <end position="667"/>
    </location>
</feature>
<gene>
    <name evidence="8" type="ORF">P5673_027987</name>
</gene>
<dbReference type="InterPro" id="IPR000832">
    <property type="entry name" value="GPCR_2_secretin-like"/>
</dbReference>
<dbReference type="AlphaFoldDB" id="A0AAD9UVI4"/>
<comment type="subcellular location">
    <subcellularLocation>
        <location evidence="1">Membrane</location>
        <topology evidence="1">Multi-pass membrane protein</topology>
    </subcellularLocation>
</comment>
<reference evidence="8" key="1">
    <citation type="journal article" date="2023" name="G3 (Bethesda)">
        <title>Whole genome assembly and annotation of the endangered Caribbean coral Acropora cervicornis.</title>
        <authorList>
            <person name="Selwyn J.D."/>
            <person name="Vollmer S.V."/>
        </authorList>
    </citation>
    <scope>NUCLEOTIDE SEQUENCE</scope>
    <source>
        <strain evidence="8">K2</strain>
    </source>
</reference>
<keyword evidence="9" id="KW-1185">Reference proteome</keyword>
<accession>A0AAD9UVI4</accession>
<feature type="transmembrane region" description="Helical" evidence="6">
    <location>
        <begin position="362"/>
        <end position="383"/>
    </location>
</feature>
<evidence type="ECO:0000256" key="5">
    <source>
        <dbReference type="SAM" id="MobiDB-lite"/>
    </source>
</evidence>
<dbReference type="CDD" id="cd15039">
    <property type="entry name" value="7tmB3_Methuselah-like"/>
    <property type="match status" value="1"/>
</dbReference>
<keyword evidence="2 6" id="KW-0812">Transmembrane</keyword>
<organism evidence="8 9">
    <name type="scientific">Acropora cervicornis</name>
    <name type="common">Staghorn coral</name>
    <dbReference type="NCBI Taxonomy" id="6130"/>
    <lineage>
        <taxon>Eukaryota</taxon>
        <taxon>Metazoa</taxon>
        <taxon>Cnidaria</taxon>
        <taxon>Anthozoa</taxon>
        <taxon>Hexacorallia</taxon>
        <taxon>Scleractinia</taxon>
        <taxon>Astrocoeniina</taxon>
        <taxon>Acroporidae</taxon>
        <taxon>Acropora</taxon>
    </lineage>
</organism>
<feature type="domain" description="G-protein coupled receptors family 2 profile 2" evidence="7">
    <location>
        <begin position="360"/>
        <end position="615"/>
    </location>
</feature>
<dbReference type="InterPro" id="IPR017981">
    <property type="entry name" value="GPCR_2-like_7TM"/>
</dbReference>
<evidence type="ECO:0000256" key="1">
    <source>
        <dbReference type="ARBA" id="ARBA00004141"/>
    </source>
</evidence>
<dbReference type="InterPro" id="IPR053231">
    <property type="entry name" value="GPCR_LN-TM7"/>
</dbReference>
<dbReference type="GO" id="GO:0016020">
    <property type="term" value="C:membrane"/>
    <property type="evidence" value="ECO:0007669"/>
    <property type="project" value="UniProtKB-SubCell"/>
</dbReference>
<feature type="transmembrane region" description="Helical" evidence="6">
    <location>
        <begin position="517"/>
        <end position="542"/>
    </location>
</feature>
<sequence>MCRHLVKPRRHFLSSNELCRPNEGMFGPRAIGYAVWSTCPRNWSDPIVRHNCQNENQSDFLNNLPVFDRDSRITYRNIFCARCNGAVNTRYWKLHADCKRWFNTTGLIIEDLMRMVDAKCDVAIRKSWLQYLKGCIPRFQDCSRVSQEKNDMYCQRQCLGYVFPVCVKKDGRIIRYRNVQCALCNGIKPIYLEIDCVFGSWGGTPPLSILFDFTSSSESSIEIIDRKMNAPRYIQQSWSCDHDEVYDPYTGKCKKIVGLNRAKASTGTQLLKTGTSENVTENKTKLHSNCTFIGFNESDYVILPNGTVHVKPHHKVYGNASYKIHANKLFLCVKFSRNVTVLVVAKQHSIGYIKPAAATLQIVTSVGCIASMVSLTLLLTTYTFFSELRNLPGRIIINLSLSLLFYQGVFLGAVKTVSSNEQCKIIAIFLHFFVLCSFTWMNVMAYDVHKTFTSSGGGRGSSHQLQHTRRFVRYCIYGWGAPAIVVSTLVIVDQFISKGFVGYGQGQAYCFIAGPKAILSSFVVPVALILVFNLFALVHTVLHIVKTRKRTHKVTNRQHSTGAALICVKMASVMGVTWILGIAANVHALSFLWYPHAVLNSLQGVFIFLSFAASGRSLELYRAKISILRNRCFQKASKNKERSKNIVKPSSQKTPTLDSRNCEETRL</sequence>
<evidence type="ECO:0000313" key="8">
    <source>
        <dbReference type="EMBL" id="KAK2551222.1"/>
    </source>
</evidence>